<reference evidence="2 3" key="1">
    <citation type="submission" date="2023-04" db="EMBL/GenBank/DDBJ databases">
        <title>Ectobacillus antri isolated from activated sludge.</title>
        <authorList>
            <person name="Yan P."/>
            <person name="Liu X."/>
        </authorList>
    </citation>
    <scope>NUCLEOTIDE SEQUENCE [LARGE SCALE GENOMIC DNA]</scope>
    <source>
        <strain evidence="2 3">C18H</strain>
    </source>
</reference>
<dbReference type="InterPro" id="IPR023485">
    <property type="entry name" value="Ptyr_pPase"/>
</dbReference>
<protein>
    <recommendedName>
        <fullName evidence="1">Phosphotyrosine protein phosphatase I domain-containing protein</fullName>
    </recommendedName>
</protein>
<dbReference type="Pfam" id="PF01451">
    <property type="entry name" value="LMWPc"/>
    <property type="match status" value="1"/>
</dbReference>
<name>A0ABT6H6S4_9BACI</name>
<evidence type="ECO:0000313" key="3">
    <source>
        <dbReference type="Proteomes" id="UP001218246"/>
    </source>
</evidence>
<proteinExistence type="predicted"/>
<comment type="caution">
    <text evidence="2">The sequence shown here is derived from an EMBL/GenBank/DDBJ whole genome shotgun (WGS) entry which is preliminary data.</text>
</comment>
<dbReference type="Gene3D" id="3.40.50.2300">
    <property type="match status" value="1"/>
</dbReference>
<keyword evidence="3" id="KW-1185">Reference proteome</keyword>
<feature type="domain" description="Phosphotyrosine protein phosphatase I" evidence="1">
    <location>
        <begin position="2"/>
        <end position="148"/>
    </location>
</feature>
<evidence type="ECO:0000313" key="2">
    <source>
        <dbReference type="EMBL" id="MDG5754750.1"/>
    </source>
</evidence>
<dbReference type="Proteomes" id="UP001218246">
    <property type="component" value="Unassembled WGS sequence"/>
</dbReference>
<organism evidence="2 3">
    <name type="scientific">Ectobacillus antri</name>
    <dbReference type="NCBI Taxonomy" id="2486280"/>
    <lineage>
        <taxon>Bacteria</taxon>
        <taxon>Bacillati</taxon>
        <taxon>Bacillota</taxon>
        <taxon>Bacilli</taxon>
        <taxon>Bacillales</taxon>
        <taxon>Bacillaceae</taxon>
        <taxon>Ectobacillus</taxon>
    </lineage>
</organism>
<sequence>MKHILFLCTDNYTRSITAEFCLRDYMQKHNLPLTVAAAGFKADSDVSRFSDIHFKRMAELGIDTSAFTRTPFSEDMLDKYDVVVAMGREHQDYIKTQYNRSVPLFYEIYKNESQSVTVPPPDSAGTYLKSIERMVDEIYEAMPVLVRNL</sequence>
<dbReference type="SMART" id="SM00226">
    <property type="entry name" value="LMWPc"/>
    <property type="match status" value="1"/>
</dbReference>
<gene>
    <name evidence="2" type="ORF">P6P90_12300</name>
</gene>
<dbReference type="EMBL" id="JARULN010000012">
    <property type="protein sequence ID" value="MDG5754750.1"/>
    <property type="molecule type" value="Genomic_DNA"/>
</dbReference>
<dbReference type="RefSeq" id="WP_164464307.1">
    <property type="nucleotide sequence ID" value="NZ_JARRRY010000012.1"/>
</dbReference>
<accession>A0ABT6H6S4</accession>
<evidence type="ECO:0000259" key="1">
    <source>
        <dbReference type="SMART" id="SM00226"/>
    </source>
</evidence>
<dbReference type="InterPro" id="IPR036196">
    <property type="entry name" value="Ptyr_pPase_sf"/>
</dbReference>
<dbReference type="SUPFAM" id="SSF52788">
    <property type="entry name" value="Phosphotyrosine protein phosphatases I"/>
    <property type="match status" value="1"/>
</dbReference>